<reference evidence="2 3" key="1">
    <citation type="journal article" date="2014" name="Agronomy (Basel)">
        <title>A Draft Genome Sequence for Ensete ventricosum, the Drought-Tolerant Tree Against Hunger.</title>
        <authorList>
            <person name="Harrison J."/>
            <person name="Moore K.A."/>
            <person name="Paszkiewicz K."/>
            <person name="Jones T."/>
            <person name="Grant M."/>
            <person name="Ambacheew D."/>
            <person name="Muzemil S."/>
            <person name="Studholme D.J."/>
        </authorList>
    </citation>
    <scope>NUCLEOTIDE SEQUENCE [LARGE SCALE GENOMIC DNA]</scope>
</reference>
<proteinExistence type="predicted"/>
<accession>A0A426ZV73</accession>
<protein>
    <recommendedName>
        <fullName evidence="4">Dynein light chain</fullName>
    </recommendedName>
</protein>
<organism evidence="2 3">
    <name type="scientific">Ensete ventricosum</name>
    <name type="common">Abyssinian banana</name>
    <name type="synonym">Musa ensete</name>
    <dbReference type="NCBI Taxonomy" id="4639"/>
    <lineage>
        <taxon>Eukaryota</taxon>
        <taxon>Viridiplantae</taxon>
        <taxon>Streptophyta</taxon>
        <taxon>Embryophyta</taxon>
        <taxon>Tracheophyta</taxon>
        <taxon>Spermatophyta</taxon>
        <taxon>Magnoliopsida</taxon>
        <taxon>Liliopsida</taxon>
        <taxon>Zingiberales</taxon>
        <taxon>Musaceae</taxon>
        <taxon>Ensete</taxon>
    </lineage>
</organism>
<evidence type="ECO:0000313" key="2">
    <source>
        <dbReference type="EMBL" id="RRT67871.1"/>
    </source>
</evidence>
<comment type="caution">
    <text evidence="2">The sequence shown here is derived from an EMBL/GenBank/DDBJ whole genome shotgun (WGS) entry which is preliminary data.</text>
</comment>
<dbReference type="GO" id="GO:0030286">
    <property type="term" value="C:dynein complex"/>
    <property type="evidence" value="ECO:0007669"/>
    <property type="project" value="InterPro"/>
</dbReference>
<feature type="region of interest" description="Disordered" evidence="1">
    <location>
        <begin position="170"/>
        <end position="204"/>
    </location>
</feature>
<dbReference type="SUPFAM" id="SSF54648">
    <property type="entry name" value="DLC"/>
    <property type="match status" value="1"/>
</dbReference>
<feature type="compositionally biased region" description="Basic residues" evidence="1">
    <location>
        <begin position="189"/>
        <end position="198"/>
    </location>
</feature>
<dbReference type="InterPro" id="IPR037177">
    <property type="entry name" value="DLC_sf"/>
</dbReference>
<dbReference type="GO" id="GO:0007017">
    <property type="term" value="P:microtubule-based process"/>
    <property type="evidence" value="ECO:0007669"/>
    <property type="project" value="InterPro"/>
</dbReference>
<name>A0A426ZV73_ENSVE</name>
<evidence type="ECO:0008006" key="4">
    <source>
        <dbReference type="Google" id="ProtNLM"/>
    </source>
</evidence>
<dbReference type="Proteomes" id="UP000287651">
    <property type="component" value="Unassembled WGS sequence"/>
</dbReference>
<sequence>MCFRCFTLTSFLITYPLEMISKSRVKGTSPPVLERAKPAPAPYSGTFSPCKTTDTVLWLFLGCSNRDYIDHEANRVYLHNDIRLVRPCGAPYDKRKDSEQQEEAKERENDLATARQPLVLVEIIVRPFFLYDIALRPPKRLRSGERGFPIPATDPCGNQEFRSKDANFAAHARPEQRQESLGAVERQKPPTRLKRTDRRRREAQTPKDPKFFICHMSWRLCQVWETILQLAGGGGEEGGREVRMLEGKAMIQDTDMPVKMQLQAMSSASQALDLFDVLDCNSMACYIKKVSISLFITSLKS</sequence>
<feature type="region of interest" description="Disordered" evidence="1">
    <location>
        <begin position="142"/>
        <end position="161"/>
    </location>
</feature>
<evidence type="ECO:0000256" key="1">
    <source>
        <dbReference type="SAM" id="MobiDB-lite"/>
    </source>
</evidence>
<dbReference type="AlphaFoldDB" id="A0A426ZV73"/>
<evidence type="ECO:0000313" key="3">
    <source>
        <dbReference type="Proteomes" id="UP000287651"/>
    </source>
</evidence>
<dbReference type="EMBL" id="AMZH03004885">
    <property type="protein sequence ID" value="RRT67871.1"/>
    <property type="molecule type" value="Genomic_DNA"/>
</dbReference>
<gene>
    <name evidence="2" type="ORF">B296_00020995</name>
</gene>